<name>A0AAV8XRV4_9CUCU</name>
<comment type="subcellular location">
    <subcellularLocation>
        <location evidence="2">Synaptic cleft</location>
    </subcellularLocation>
</comment>
<evidence type="ECO:0000313" key="6">
    <source>
        <dbReference type="Proteomes" id="UP001162162"/>
    </source>
</evidence>
<evidence type="ECO:0000256" key="1">
    <source>
        <dbReference type="ARBA" id="ARBA00006412"/>
    </source>
</evidence>
<dbReference type="PANTHER" id="PTHR28052">
    <property type="entry name" value="UPF0545 PROTEIN C22ORF39"/>
    <property type="match status" value="1"/>
</dbReference>
<evidence type="ECO:0000256" key="4">
    <source>
        <dbReference type="ARBA" id="ARBA00044235"/>
    </source>
</evidence>
<protein>
    <recommendedName>
        <fullName evidence="3">Synaptic plasticity regulator PANTS</fullName>
    </recommendedName>
    <alternativeName>
        <fullName evidence="4">Plasticity-associated neural transcript short</fullName>
    </alternativeName>
</protein>
<evidence type="ECO:0000313" key="5">
    <source>
        <dbReference type="EMBL" id="KAJ8940631.1"/>
    </source>
</evidence>
<dbReference type="Pfam" id="PF11326">
    <property type="entry name" value="PANTS-like"/>
    <property type="match status" value="1"/>
</dbReference>
<dbReference type="Proteomes" id="UP001162162">
    <property type="component" value="Unassembled WGS sequence"/>
</dbReference>
<keyword evidence="6" id="KW-1185">Reference proteome</keyword>
<evidence type="ECO:0000256" key="3">
    <source>
        <dbReference type="ARBA" id="ARBA00044072"/>
    </source>
</evidence>
<gene>
    <name evidence="5" type="ORF">NQ318_020688</name>
</gene>
<reference evidence="5" key="1">
    <citation type="journal article" date="2023" name="Insect Mol. Biol.">
        <title>Genome sequencing provides insights into the evolution of gene families encoding plant cell wall-degrading enzymes in longhorned beetles.</title>
        <authorList>
            <person name="Shin N.R."/>
            <person name="Okamura Y."/>
            <person name="Kirsch R."/>
            <person name="Pauchet Y."/>
        </authorList>
    </citation>
    <scope>NUCLEOTIDE SEQUENCE</scope>
    <source>
        <strain evidence="5">AMC_N1</strain>
    </source>
</reference>
<evidence type="ECO:0000256" key="2">
    <source>
        <dbReference type="ARBA" id="ARBA00043942"/>
    </source>
</evidence>
<dbReference type="InterPro" id="IPR021475">
    <property type="entry name" value="Pants/Emi1-like"/>
</dbReference>
<comment type="similarity">
    <text evidence="1">Belongs to the UPF0545 family.</text>
</comment>
<dbReference type="EMBL" id="JAPWTK010000419">
    <property type="protein sequence ID" value="KAJ8940631.1"/>
    <property type="molecule type" value="Genomic_DNA"/>
</dbReference>
<organism evidence="5 6">
    <name type="scientific">Aromia moschata</name>
    <dbReference type="NCBI Taxonomy" id="1265417"/>
    <lineage>
        <taxon>Eukaryota</taxon>
        <taxon>Metazoa</taxon>
        <taxon>Ecdysozoa</taxon>
        <taxon>Arthropoda</taxon>
        <taxon>Hexapoda</taxon>
        <taxon>Insecta</taxon>
        <taxon>Pterygota</taxon>
        <taxon>Neoptera</taxon>
        <taxon>Endopterygota</taxon>
        <taxon>Coleoptera</taxon>
        <taxon>Polyphaga</taxon>
        <taxon>Cucujiformia</taxon>
        <taxon>Chrysomeloidea</taxon>
        <taxon>Cerambycidae</taxon>
        <taxon>Cerambycinae</taxon>
        <taxon>Callichromatini</taxon>
        <taxon>Aromia</taxon>
    </lineage>
</organism>
<dbReference type="AlphaFoldDB" id="A0AAV8XRV4"/>
<accession>A0AAV8XRV4</accession>
<dbReference type="GO" id="GO:0043083">
    <property type="term" value="C:synaptic cleft"/>
    <property type="evidence" value="ECO:0007669"/>
    <property type="project" value="UniProtKB-SubCell"/>
</dbReference>
<sequence>MSDTNSNKENKEGSVSPNIKDGWMIRRCTVYDDEYSECTSIKGRFNQYFIFGKSLDCSQWKKDSLNCYKWVEENDVNAGKELVASEKARREQRLLPHYKNDVWEKRESPPEDWNKPLPEHMLKEYENTYLNIKSKELRGEIPPSFDPSIKNCTIL</sequence>
<comment type="caution">
    <text evidence="5">The sequence shown here is derived from an EMBL/GenBank/DDBJ whole genome shotgun (WGS) entry which is preliminary data.</text>
</comment>
<dbReference type="PANTHER" id="PTHR28052:SF1">
    <property type="entry name" value="UPF0545 PROTEIN C22ORF39"/>
    <property type="match status" value="1"/>
</dbReference>
<proteinExistence type="inferred from homology"/>